<accession>A0A2P2JJR9</accession>
<organism evidence="1">
    <name type="scientific">Rhizophora mucronata</name>
    <name type="common">Asiatic mangrove</name>
    <dbReference type="NCBI Taxonomy" id="61149"/>
    <lineage>
        <taxon>Eukaryota</taxon>
        <taxon>Viridiplantae</taxon>
        <taxon>Streptophyta</taxon>
        <taxon>Embryophyta</taxon>
        <taxon>Tracheophyta</taxon>
        <taxon>Spermatophyta</taxon>
        <taxon>Magnoliopsida</taxon>
        <taxon>eudicotyledons</taxon>
        <taxon>Gunneridae</taxon>
        <taxon>Pentapetalae</taxon>
        <taxon>rosids</taxon>
        <taxon>fabids</taxon>
        <taxon>Malpighiales</taxon>
        <taxon>Rhizophoraceae</taxon>
        <taxon>Rhizophora</taxon>
    </lineage>
</organism>
<name>A0A2P2JJR9_RHIMU</name>
<sequence length="43" mass="4867">MTRLLGLEFLESMAPRHLKFMVLWVALQLLLLQVSSGHTLSVS</sequence>
<proteinExistence type="predicted"/>
<keyword evidence="1" id="KW-0328">Glycosyltransferase</keyword>
<evidence type="ECO:0000313" key="1">
    <source>
        <dbReference type="EMBL" id="MBW93713.1"/>
    </source>
</evidence>
<reference evidence="1" key="1">
    <citation type="submission" date="2018-02" db="EMBL/GenBank/DDBJ databases">
        <title>Rhizophora mucronata_Transcriptome.</title>
        <authorList>
            <person name="Meera S.P."/>
            <person name="Sreeshan A."/>
            <person name="Augustine A."/>
        </authorList>
    </citation>
    <scope>NUCLEOTIDE SEQUENCE</scope>
    <source>
        <tissue evidence="1">Leaf</tissue>
    </source>
</reference>
<dbReference type="AlphaFoldDB" id="A0A2P2JJR9"/>
<dbReference type="GO" id="GO:0016757">
    <property type="term" value="F:glycosyltransferase activity"/>
    <property type="evidence" value="ECO:0007669"/>
    <property type="project" value="UniProtKB-KW"/>
</dbReference>
<keyword evidence="1" id="KW-0808">Transferase</keyword>
<protein>
    <submittedName>
        <fullName evidence="1">Phosphatidylinositol n-acetylglucosaminyltransferase subunit p</fullName>
    </submittedName>
</protein>
<dbReference type="EMBL" id="GGEC01013230">
    <property type="protein sequence ID" value="MBW93713.1"/>
    <property type="molecule type" value="Transcribed_RNA"/>
</dbReference>